<keyword evidence="3" id="KW-1185">Reference proteome</keyword>
<dbReference type="InterPro" id="IPR009057">
    <property type="entry name" value="Homeodomain-like_sf"/>
</dbReference>
<protein>
    <submittedName>
        <fullName evidence="2">Helix-turn-helix domain-containing protein</fullName>
    </submittedName>
</protein>
<evidence type="ECO:0000313" key="2">
    <source>
        <dbReference type="EMBL" id="MEX0381597.1"/>
    </source>
</evidence>
<gene>
    <name evidence="2" type="ORF">AB3K24_09680</name>
</gene>
<evidence type="ECO:0000259" key="1">
    <source>
        <dbReference type="Pfam" id="PF02796"/>
    </source>
</evidence>
<dbReference type="EMBL" id="JBFPER010000001">
    <property type="protein sequence ID" value="MEX0381597.1"/>
    <property type="molecule type" value="Genomic_DNA"/>
</dbReference>
<dbReference type="Proteomes" id="UP001556617">
    <property type="component" value="Unassembled WGS sequence"/>
</dbReference>
<sequence length="112" mass="12775">MTQKLTPEFQFQQAIIDLYHSGTPASQLAKDYGVSVPTIYKWTHKIRIALSKSYTVIKVQPYDNVFSCHATEISPDFSYKNNKSQSNSNKQPTIKFNFTVGCLFFTAINDIK</sequence>
<dbReference type="SUPFAM" id="SSF46689">
    <property type="entry name" value="Homeodomain-like"/>
    <property type="match status" value="1"/>
</dbReference>
<reference evidence="2 3" key="1">
    <citation type="submission" date="2024-07" db="EMBL/GenBank/DDBJ databases">
        <authorList>
            <person name="Yun M."/>
        </authorList>
    </citation>
    <scope>NUCLEOTIDE SEQUENCE [LARGE SCALE GENOMIC DNA]</scope>
    <source>
        <strain evidence="2 3">MS01</strain>
    </source>
</reference>
<proteinExistence type="predicted"/>
<feature type="domain" description="Resolvase HTH" evidence="1">
    <location>
        <begin position="12"/>
        <end position="44"/>
    </location>
</feature>
<organism evidence="2 3">
    <name type="scientific">Leuconostoc aquikimchii</name>
    <dbReference type="NCBI Taxonomy" id="3236804"/>
    <lineage>
        <taxon>Bacteria</taxon>
        <taxon>Bacillati</taxon>
        <taxon>Bacillota</taxon>
        <taxon>Bacilli</taxon>
        <taxon>Lactobacillales</taxon>
        <taxon>Lactobacillaceae</taxon>
        <taxon>Leuconostoc</taxon>
    </lineage>
</organism>
<dbReference type="Gene3D" id="1.10.10.60">
    <property type="entry name" value="Homeodomain-like"/>
    <property type="match status" value="1"/>
</dbReference>
<accession>A0ABV3S585</accession>
<name>A0ABV3S585_9LACO</name>
<dbReference type="InterPro" id="IPR006120">
    <property type="entry name" value="Resolvase_HTH_dom"/>
</dbReference>
<dbReference type="RefSeq" id="WP_367975426.1">
    <property type="nucleotide sequence ID" value="NZ_JBFPEQ010000001.1"/>
</dbReference>
<dbReference type="Pfam" id="PF02796">
    <property type="entry name" value="HTH_7"/>
    <property type="match status" value="1"/>
</dbReference>
<evidence type="ECO:0000313" key="3">
    <source>
        <dbReference type="Proteomes" id="UP001556617"/>
    </source>
</evidence>
<comment type="caution">
    <text evidence="2">The sequence shown here is derived from an EMBL/GenBank/DDBJ whole genome shotgun (WGS) entry which is preliminary data.</text>
</comment>